<dbReference type="EMBL" id="LN483070">
    <property type="protein sequence ID" value="CEA08448.1"/>
    <property type="molecule type" value="Genomic_DNA"/>
</dbReference>
<feature type="transmembrane region" description="Helical" evidence="2">
    <location>
        <begin position="58"/>
        <end position="81"/>
    </location>
</feature>
<keyword evidence="2" id="KW-0472">Membrane</keyword>
<feature type="region of interest" description="Disordered" evidence="1">
    <location>
        <begin position="1"/>
        <end position="52"/>
    </location>
</feature>
<proteinExistence type="predicted"/>
<sequence length="82" mass="8750">MPKHYPDLPAARHMGPLASSEARPSAAADRGPVRPARDRPAPAGVRREPAEKYRRQRVAATAVVILMTLALAGLITALVLFG</sequence>
<dbReference type="PATRIC" id="fig|1461584.3.peg.1777"/>
<evidence type="ECO:0000313" key="3">
    <source>
        <dbReference type="EMBL" id="CEA08448.1"/>
    </source>
</evidence>
<evidence type="ECO:0000256" key="2">
    <source>
        <dbReference type="SAM" id="Phobius"/>
    </source>
</evidence>
<feature type="compositionally biased region" description="Basic and acidic residues" evidence="1">
    <location>
        <begin position="31"/>
        <end position="52"/>
    </location>
</feature>
<reference evidence="3" key="1">
    <citation type="submission" date="2014-07" db="EMBL/GenBank/DDBJ databases">
        <authorList>
            <person name="Urmite Genomes Urmite Genomes"/>
        </authorList>
    </citation>
    <scope>NUCLEOTIDE SEQUENCE</scope>
    <source>
        <strain evidence="3">11W110_air</strain>
    </source>
</reference>
<protein>
    <submittedName>
        <fullName evidence="3">Uncharacterized protein</fullName>
    </submittedName>
</protein>
<accession>A0A078MMC6</accession>
<keyword evidence="2" id="KW-0812">Transmembrane</keyword>
<evidence type="ECO:0000256" key="1">
    <source>
        <dbReference type="SAM" id="MobiDB-lite"/>
    </source>
</evidence>
<dbReference type="AlphaFoldDB" id="A0A078MMC6"/>
<name>A0A078MMC6_9MICC</name>
<gene>
    <name evidence="3" type="ORF">BN1051_01796</name>
</gene>
<organism evidence="3">
    <name type="scientific">Arthrobacter saudimassiliensis</name>
    <dbReference type="NCBI Taxonomy" id="1461584"/>
    <lineage>
        <taxon>Bacteria</taxon>
        <taxon>Bacillati</taxon>
        <taxon>Actinomycetota</taxon>
        <taxon>Actinomycetes</taxon>
        <taxon>Micrococcales</taxon>
        <taxon>Micrococcaceae</taxon>
        <taxon>Arthrobacter</taxon>
    </lineage>
</organism>
<keyword evidence="2" id="KW-1133">Transmembrane helix</keyword>